<proteinExistence type="predicted"/>
<organism evidence="2 3">
    <name type="scientific">Candidatus Nanohalobium constans</name>
    <dbReference type="NCBI Taxonomy" id="2565781"/>
    <lineage>
        <taxon>Archaea</taxon>
        <taxon>Candidatus Nanohalarchaeota</taxon>
        <taxon>Candidatus Nanohalobia</taxon>
        <taxon>Candidatus Nanohalobiales</taxon>
        <taxon>Candidatus Nanohalobiaceae</taxon>
        <taxon>Candidatus Nanohalobium</taxon>
    </lineage>
</organism>
<sequence>MTEMQKEFKLSQEDMAELLRDIADALEDEDQLNMEFGDNKLIQPLEGKVPLRIYQDENGTEIGFKLV</sequence>
<dbReference type="EMBL" id="CP040089">
    <property type="protein sequence ID" value="QGA80480.1"/>
    <property type="molecule type" value="Genomic_DNA"/>
</dbReference>
<reference evidence="3" key="1">
    <citation type="submission" date="2019-05" db="EMBL/GenBank/DDBJ databases">
        <title>Candidatus Nanohalobium constans, a novel model system to study the DPANN nano-sized archaea: genomic and physiological characterization of a nanoarchaeon co-cultured with its chitinotrophic host.</title>
        <authorList>
            <person name="La Cono V."/>
            <person name="Arcadi E."/>
            <person name="Crisafi F."/>
            <person name="Denaro R."/>
            <person name="La Spada G."/>
            <person name="Messina E."/>
            <person name="Smedile F."/>
            <person name="Toshchakov S.V."/>
            <person name="Shevchenko M.A."/>
            <person name="Golyshin P.N."/>
            <person name="Golyshina O.V."/>
            <person name="Ferrer M."/>
            <person name="Rohde M."/>
            <person name="Mushegian A."/>
            <person name="Sorokin D.Y."/>
            <person name="Giuliano L."/>
            <person name="Yakimov M.M."/>
        </authorList>
    </citation>
    <scope>NUCLEOTIDE SEQUENCE [LARGE SCALE GENOMIC DNA]</scope>
    <source>
        <strain evidence="3">LC1Nh</strain>
    </source>
</reference>
<keyword evidence="1" id="KW-0175">Coiled coil</keyword>
<dbReference type="Proteomes" id="UP000377803">
    <property type="component" value="Chromosome"/>
</dbReference>
<evidence type="ECO:0000313" key="3">
    <source>
        <dbReference type="Proteomes" id="UP000377803"/>
    </source>
</evidence>
<dbReference type="KEGG" id="ncon:LC1Nh_0584"/>
<evidence type="ECO:0008006" key="4">
    <source>
        <dbReference type="Google" id="ProtNLM"/>
    </source>
</evidence>
<dbReference type="RefSeq" id="WP_153550220.1">
    <property type="nucleotide sequence ID" value="NZ_CP040089.1"/>
</dbReference>
<dbReference type="GeneID" id="42364969"/>
<keyword evidence="3" id="KW-1185">Reference proteome</keyword>
<gene>
    <name evidence="2" type="ORF">LC1Nh_0584</name>
</gene>
<name>A0A5Q0UGZ3_9ARCH</name>
<protein>
    <recommendedName>
        <fullName evidence="4">Amphi-Trp domain-containing protein</fullName>
    </recommendedName>
</protein>
<evidence type="ECO:0000313" key="2">
    <source>
        <dbReference type="EMBL" id="QGA80480.1"/>
    </source>
</evidence>
<evidence type="ECO:0000256" key="1">
    <source>
        <dbReference type="SAM" id="Coils"/>
    </source>
</evidence>
<accession>A0A5Q0UGZ3</accession>
<feature type="coiled-coil region" evidence="1">
    <location>
        <begin position="1"/>
        <end position="35"/>
    </location>
</feature>
<dbReference type="AlphaFoldDB" id="A0A5Q0UGZ3"/>